<protein>
    <submittedName>
        <fullName evidence="1">Uncharacterized protein</fullName>
    </submittedName>
</protein>
<accession>A0A2G9I4B1</accession>
<evidence type="ECO:0000313" key="2">
    <source>
        <dbReference type="Proteomes" id="UP000231279"/>
    </source>
</evidence>
<name>A0A2G9I4B1_9LAMI</name>
<comment type="caution">
    <text evidence="1">The sequence shown here is derived from an EMBL/GenBank/DDBJ whole genome shotgun (WGS) entry which is preliminary data.</text>
</comment>
<evidence type="ECO:0000313" key="1">
    <source>
        <dbReference type="EMBL" id="PIN24596.1"/>
    </source>
</evidence>
<dbReference type="AlphaFoldDB" id="A0A2G9I4B1"/>
<organism evidence="1 2">
    <name type="scientific">Handroanthus impetiginosus</name>
    <dbReference type="NCBI Taxonomy" id="429701"/>
    <lineage>
        <taxon>Eukaryota</taxon>
        <taxon>Viridiplantae</taxon>
        <taxon>Streptophyta</taxon>
        <taxon>Embryophyta</taxon>
        <taxon>Tracheophyta</taxon>
        <taxon>Spermatophyta</taxon>
        <taxon>Magnoliopsida</taxon>
        <taxon>eudicotyledons</taxon>
        <taxon>Gunneridae</taxon>
        <taxon>Pentapetalae</taxon>
        <taxon>asterids</taxon>
        <taxon>lamiids</taxon>
        <taxon>Lamiales</taxon>
        <taxon>Bignoniaceae</taxon>
        <taxon>Crescentiina</taxon>
        <taxon>Tabebuia alliance</taxon>
        <taxon>Handroanthus</taxon>
    </lineage>
</organism>
<keyword evidence="2" id="KW-1185">Reference proteome</keyword>
<reference evidence="2" key="1">
    <citation type="journal article" date="2018" name="Gigascience">
        <title>Genome assembly of the Pink Ipe (Handroanthus impetiginosus, Bignoniaceae), a highly valued, ecologically keystone Neotropical timber forest tree.</title>
        <authorList>
            <person name="Silva-Junior O.B."/>
            <person name="Grattapaglia D."/>
            <person name="Novaes E."/>
            <person name="Collevatti R.G."/>
        </authorList>
    </citation>
    <scope>NUCLEOTIDE SEQUENCE [LARGE SCALE GENOMIC DNA]</scope>
    <source>
        <strain evidence="2">cv. UFG-1</strain>
    </source>
</reference>
<gene>
    <name evidence="1" type="ORF">CDL12_02670</name>
</gene>
<dbReference type="EMBL" id="NKXS01000390">
    <property type="protein sequence ID" value="PIN24596.1"/>
    <property type="molecule type" value="Genomic_DNA"/>
</dbReference>
<sequence length="75" mass="8533">MAQELEAYKQVLESPTRGTTLYGNSIFNSRSRLLYGPLTLFHYAINVGLRPLTLVKSKMTVVLRPLYMLSSRIDV</sequence>
<proteinExistence type="predicted"/>
<dbReference type="Proteomes" id="UP000231279">
    <property type="component" value="Unassembled WGS sequence"/>
</dbReference>